<feature type="transmembrane region" description="Helical" evidence="5">
    <location>
        <begin position="87"/>
        <end position="108"/>
    </location>
</feature>
<feature type="transmembrane region" description="Helical" evidence="5">
    <location>
        <begin position="257"/>
        <end position="278"/>
    </location>
</feature>
<evidence type="ECO:0000259" key="6">
    <source>
        <dbReference type="PROSITE" id="PS50928"/>
    </source>
</evidence>
<evidence type="ECO:0000313" key="8">
    <source>
        <dbReference type="Proteomes" id="UP001519289"/>
    </source>
</evidence>
<dbReference type="CDD" id="cd06261">
    <property type="entry name" value="TM_PBP2"/>
    <property type="match status" value="1"/>
</dbReference>
<protein>
    <submittedName>
        <fullName evidence="7">Peptide/nickel transport system permease protein</fullName>
    </submittedName>
</protein>
<dbReference type="InterPro" id="IPR025966">
    <property type="entry name" value="OppC_N"/>
</dbReference>
<evidence type="ECO:0000256" key="1">
    <source>
        <dbReference type="ARBA" id="ARBA00004141"/>
    </source>
</evidence>
<dbReference type="PROSITE" id="PS50928">
    <property type="entry name" value="ABC_TM1"/>
    <property type="match status" value="1"/>
</dbReference>
<dbReference type="RefSeq" id="WP_245302114.1">
    <property type="nucleotide sequence ID" value="NZ_JAGGLG010000005.1"/>
</dbReference>
<gene>
    <name evidence="7" type="ORF">J2Z79_000894</name>
</gene>
<dbReference type="EMBL" id="JAGGLG010000005">
    <property type="protein sequence ID" value="MBP2017511.1"/>
    <property type="molecule type" value="Genomic_DNA"/>
</dbReference>
<keyword evidence="5" id="KW-0813">Transport</keyword>
<dbReference type="PANTHER" id="PTHR42729">
    <property type="entry name" value="OLIGO/DIPEPTIDE TRANSPORT, PERMEASE PROTEIN (DPPC-2)"/>
    <property type="match status" value="1"/>
</dbReference>
<feature type="transmembrane region" description="Helical" evidence="5">
    <location>
        <begin position="30"/>
        <end position="47"/>
    </location>
</feature>
<dbReference type="Gene3D" id="1.10.3720.10">
    <property type="entry name" value="MetI-like"/>
    <property type="match status" value="1"/>
</dbReference>
<evidence type="ECO:0000256" key="2">
    <source>
        <dbReference type="ARBA" id="ARBA00022692"/>
    </source>
</evidence>
<dbReference type="PANTHER" id="PTHR42729:SF1">
    <property type="entry name" value="OLIGO_DIPEPTIDE TRANSPORT, PERMEASE PROTEIN (DPPC-2)"/>
    <property type="match status" value="1"/>
</dbReference>
<comment type="caution">
    <text evidence="7">The sequence shown here is derived from an EMBL/GenBank/DDBJ whole genome shotgun (WGS) entry which is preliminary data.</text>
</comment>
<name>A0ABS4JR91_9FIRM</name>
<feature type="transmembrane region" description="Helical" evidence="5">
    <location>
        <begin position="224"/>
        <end position="245"/>
    </location>
</feature>
<sequence length="291" mass="31747">MVNGRRTNRVSGLRAFFSVIWRNPLSRTGFLILLSFLLMAIFGPMFIPELKSDYANRLQPPSAAHWLGTDLAGKDTLLQLILGSREVLLVAAYAGFFAVLIAAVIGIVAGLQGGIVDRILMLITDVVLTMPSFPVTMILSMVIRITEPLVFGLVLGLWSWAGLAKAIRSQVLNLKHREFIEASRILGLSKFNIIIYDVLPNLVSYIAVNFISIMKGAITSSVGLMILGLVPFQGNHWGVMIQVAISQTGALMGSASMVYFLAPVVCLMLFQLGSYFFASGLDEALNPRLRA</sequence>
<keyword evidence="4 5" id="KW-0472">Membrane</keyword>
<proteinExistence type="inferred from homology"/>
<feature type="transmembrane region" description="Helical" evidence="5">
    <location>
        <begin position="149"/>
        <end position="167"/>
    </location>
</feature>
<dbReference type="SUPFAM" id="SSF161098">
    <property type="entry name" value="MetI-like"/>
    <property type="match status" value="1"/>
</dbReference>
<reference evidence="7 8" key="1">
    <citation type="submission" date="2021-03" db="EMBL/GenBank/DDBJ databases">
        <title>Genomic Encyclopedia of Type Strains, Phase IV (KMG-IV): sequencing the most valuable type-strain genomes for metagenomic binning, comparative biology and taxonomic classification.</title>
        <authorList>
            <person name="Goeker M."/>
        </authorList>
    </citation>
    <scope>NUCLEOTIDE SEQUENCE [LARGE SCALE GENOMIC DNA]</scope>
    <source>
        <strain evidence="7 8">DSM 27138</strain>
    </source>
</reference>
<dbReference type="Pfam" id="PF12911">
    <property type="entry name" value="OppC_N"/>
    <property type="match status" value="1"/>
</dbReference>
<keyword evidence="3 5" id="KW-1133">Transmembrane helix</keyword>
<keyword evidence="8" id="KW-1185">Reference proteome</keyword>
<evidence type="ECO:0000256" key="3">
    <source>
        <dbReference type="ARBA" id="ARBA00022989"/>
    </source>
</evidence>
<accession>A0ABS4JR91</accession>
<dbReference type="Proteomes" id="UP001519289">
    <property type="component" value="Unassembled WGS sequence"/>
</dbReference>
<keyword evidence="2 5" id="KW-0812">Transmembrane</keyword>
<dbReference type="InterPro" id="IPR000515">
    <property type="entry name" value="MetI-like"/>
</dbReference>
<feature type="transmembrane region" description="Helical" evidence="5">
    <location>
        <begin position="193"/>
        <end position="218"/>
    </location>
</feature>
<evidence type="ECO:0000313" key="7">
    <source>
        <dbReference type="EMBL" id="MBP2017511.1"/>
    </source>
</evidence>
<evidence type="ECO:0000256" key="5">
    <source>
        <dbReference type="RuleBase" id="RU363032"/>
    </source>
</evidence>
<feature type="transmembrane region" description="Helical" evidence="5">
    <location>
        <begin position="120"/>
        <end position="143"/>
    </location>
</feature>
<dbReference type="Pfam" id="PF00528">
    <property type="entry name" value="BPD_transp_1"/>
    <property type="match status" value="1"/>
</dbReference>
<dbReference type="InterPro" id="IPR035906">
    <property type="entry name" value="MetI-like_sf"/>
</dbReference>
<comment type="subcellular location">
    <subcellularLocation>
        <location evidence="5">Cell membrane</location>
        <topology evidence="5">Multi-pass membrane protein</topology>
    </subcellularLocation>
    <subcellularLocation>
        <location evidence="1">Membrane</location>
        <topology evidence="1">Multi-pass membrane protein</topology>
    </subcellularLocation>
</comment>
<evidence type="ECO:0000256" key="4">
    <source>
        <dbReference type="ARBA" id="ARBA00023136"/>
    </source>
</evidence>
<feature type="domain" description="ABC transmembrane type-1" evidence="6">
    <location>
        <begin position="88"/>
        <end position="270"/>
    </location>
</feature>
<organism evidence="7 8">
    <name type="scientific">Symbiobacterium terraclitae</name>
    <dbReference type="NCBI Taxonomy" id="557451"/>
    <lineage>
        <taxon>Bacteria</taxon>
        <taxon>Bacillati</taxon>
        <taxon>Bacillota</taxon>
        <taxon>Clostridia</taxon>
        <taxon>Eubacteriales</taxon>
        <taxon>Symbiobacteriaceae</taxon>
        <taxon>Symbiobacterium</taxon>
    </lineage>
</organism>
<comment type="similarity">
    <text evidence="5">Belongs to the binding-protein-dependent transport system permease family.</text>
</comment>